<organism evidence="1 2">
    <name type="scientific">Streptosporangium amethystogenes subsp. fukuiense</name>
    <dbReference type="NCBI Taxonomy" id="698418"/>
    <lineage>
        <taxon>Bacteria</taxon>
        <taxon>Bacillati</taxon>
        <taxon>Actinomycetota</taxon>
        <taxon>Actinomycetes</taxon>
        <taxon>Streptosporangiales</taxon>
        <taxon>Streptosporangiaceae</taxon>
        <taxon>Streptosporangium</taxon>
    </lineage>
</organism>
<evidence type="ECO:0000313" key="2">
    <source>
        <dbReference type="Proteomes" id="UP001596514"/>
    </source>
</evidence>
<reference evidence="2" key="1">
    <citation type="journal article" date="2019" name="Int. J. Syst. Evol. Microbiol.">
        <title>The Global Catalogue of Microorganisms (GCM) 10K type strain sequencing project: providing services to taxonomists for standard genome sequencing and annotation.</title>
        <authorList>
            <consortium name="The Broad Institute Genomics Platform"/>
            <consortium name="The Broad Institute Genome Sequencing Center for Infectious Disease"/>
            <person name="Wu L."/>
            <person name="Ma J."/>
        </authorList>
    </citation>
    <scope>NUCLEOTIDE SEQUENCE [LARGE SCALE GENOMIC DNA]</scope>
    <source>
        <strain evidence="2">JCM 10083</strain>
    </source>
</reference>
<accession>A0ABW2TBU4</accession>
<evidence type="ECO:0008006" key="3">
    <source>
        <dbReference type="Google" id="ProtNLM"/>
    </source>
</evidence>
<protein>
    <recommendedName>
        <fullName evidence="3">Transposase</fullName>
    </recommendedName>
</protein>
<evidence type="ECO:0000313" key="1">
    <source>
        <dbReference type="EMBL" id="MFC7605199.1"/>
    </source>
</evidence>
<sequence>MITLLRTRQLDQIWGLGPRRIGEIEVALVFVGLPRDHGGPLNGNQ</sequence>
<dbReference type="Proteomes" id="UP001596514">
    <property type="component" value="Unassembled WGS sequence"/>
</dbReference>
<dbReference type="EMBL" id="JBHTEE010000001">
    <property type="protein sequence ID" value="MFC7605199.1"/>
    <property type="molecule type" value="Genomic_DNA"/>
</dbReference>
<comment type="caution">
    <text evidence="1">The sequence shown here is derived from an EMBL/GenBank/DDBJ whole genome shotgun (WGS) entry which is preliminary data.</text>
</comment>
<gene>
    <name evidence="1" type="ORF">ACFQVD_34345</name>
</gene>
<name>A0ABW2TBU4_9ACTN</name>
<proteinExistence type="predicted"/>
<keyword evidence="2" id="KW-1185">Reference proteome</keyword>
<dbReference type="RefSeq" id="WP_343963283.1">
    <property type="nucleotide sequence ID" value="NZ_BAAAGK010000016.1"/>
</dbReference>